<name>A0A0D2DKW0_9EURO</name>
<dbReference type="SUPFAM" id="SSF81631">
    <property type="entry name" value="PAP/OAS1 substrate-binding domain"/>
    <property type="match status" value="1"/>
</dbReference>
<dbReference type="GO" id="GO:0003729">
    <property type="term" value="F:mRNA binding"/>
    <property type="evidence" value="ECO:0007669"/>
    <property type="project" value="TreeGrafter"/>
</dbReference>
<evidence type="ECO:0000259" key="1">
    <source>
        <dbReference type="Pfam" id="PF22600"/>
    </source>
</evidence>
<dbReference type="SUPFAM" id="SSF81301">
    <property type="entry name" value="Nucleotidyltransferase"/>
    <property type="match status" value="1"/>
</dbReference>
<dbReference type="Gene3D" id="1.10.1410.10">
    <property type="match status" value="1"/>
</dbReference>
<feature type="domain" description="Poly(A) RNA polymerase mitochondrial-like central palm" evidence="1">
    <location>
        <begin position="195"/>
        <end position="339"/>
    </location>
</feature>
<dbReference type="GeneID" id="27356773"/>
<dbReference type="GO" id="GO:0005730">
    <property type="term" value="C:nucleolus"/>
    <property type="evidence" value="ECO:0007669"/>
    <property type="project" value="TreeGrafter"/>
</dbReference>
<dbReference type="STRING" id="215243.A0A0D2DKW0"/>
<dbReference type="EMBL" id="KN847335">
    <property type="protein sequence ID" value="KIW43613.1"/>
    <property type="molecule type" value="Genomic_DNA"/>
</dbReference>
<dbReference type="Proteomes" id="UP000053342">
    <property type="component" value="Unassembled WGS sequence"/>
</dbReference>
<keyword evidence="3" id="KW-1185">Reference proteome</keyword>
<dbReference type="InterPro" id="IPR054708">
    <property type="entry name" value="MTPAP-like_central"/>
</dbReference>
<sequence>MLAACVPSRPLSLRFHYDVRSLQIAPVPWASTVKVARSHHACCLASDLAKSDDEPSRTAIPTPIFRHEPNVDLNSLRNTLEAHRAANRASVIRKIDRSGRSIPLDVGKFLPRGVYTPEHSVPNLRKKKDGYQIKHIPGKKGSSDSRNKGTYRDLSGLWRVEEDNGTLSTRSRMPWLAHITHTQTAPRPSACDRLADEIRAFGKYATPSEEEKRAANVALDEIVRAIRIADENLDVAIIGSRKTGVDDPLSDLDLNVTNILSPATMRRFRTPVEILALLERAFSSHRRSAQLPEPPLDVVINIRHARVPILVCHHRQTGLPVQIQSTPRALDNTEYVKAFLHEYPTLRSLYKVLKQLLVMRALHLGSQGGLTSYPLIIMIVAALKFCEGRFEPTDVASQFLFFLDMYTDIDFYAQGISTRPLGYFPKHIKEKEFLQRPLLRDAQLAALYADEIKGQRRMSVQHQWKRYRMTLQDPADPSNELGGGVNQIRDIQETLIYLRSRIKEAMAKWDDLGHLEHGLSEEHFRTHSLLESCVSGDYRVYETERNELRMCVRN</sequence>
<dbReference type="Gene3D" id="3.30.460.10">
    <property type="entry name" value="Beta Polymerase, domain 2"/>
    <property type="match status" value="1"/>
</dbReference>
<dbReference type="GO" id="GO:0031123">
    <property type="term" value="P:RNA 3'-end processing"/>
    <property type="evidence" value="ECO:0007669"/>
    <property type="project" value="TreeGrafter"/>
</dbReference>
<dbReference type="RefSeq" id="XP_016263829.1">
    <property type="nucleotide sequence ID" value="XM_016405623.1"/>
</dbReference>
<proteinExistence type="predicted"/>
<gene>
    <name evidence="2" type="ORF">PV06_04699</name>
</gene>
<dbReference type="GO" id="GO:0031499">
    <property type="term" value="C:TRAMP complex"/>
    <property type="evidence" value="ECO:0007669"/>
    <property type="project" value="TreeGrafter"/>
</dbReference>
<dbReference type="GO" id="GO:0010605">
    <property type="term" value="P:negative regulation of macromolecule metabolic process"/>
    <property type="evidence" value="ECO:0007669"/>
    <property type="project" value="UniProtKB-ARBA"/>
</dbReference>
<dbReference type="InterPro" id="IPR043519">
    <property type="entry name" value="NT_sf"/>
</dbReference>
<protein>
    <recommendedName>
        <fullName evidence="1">Poly(A) RNA polymerase mitochondrial-like central palm domain-containing protein</fullName>
    </recommendedName>
</protein>
<dbReference type="PANTHER" id="PTHR23092:SF50">
    <property type="entry name" value="MTF2-LIKE C-TERMINAL DOMAIN-CONTAINING PROTEIN"/>
    <property type="match status" value="1"/>
</dbReference>
<dbReference type="Pfam" id="PF22600">
    <property type="entry name" value="MTPAP-like_central"/>
    <property type="match status" value="1"/>
</dbReference>
<organism evidence="2 3">
    <name type="scientific">Exophiala oligosperma</name>
    <dbReference type="NCBI Taxonomy" id="215243"/>
    <lineage>
        <taxon>Eukaryota</taxon>
        <taxon>Fungi</taxon>
        <taxon>Dikarya</taxon>
        <taxon>Ascomycota</taxon>
        <taxon>Pezizomycotina</taxon>
        <taxon>Eurotiomycetes</taxon>
        <taxon>Chaetothyriomycetidae</taxon>
        <taxon>Chaetothyriales</taxon>
        <taxon>Herpotrichiellaceae</taxon>
        <taxon>Exophiala</taxon>
    </lineage>
</organism>
<evidence type="ECO:0000313" key="3">
    <source>
        <dbReference type="Proteomes" id="UP000053342"/>
    </source>
</evidence>
<dbReference type="PANTHER" id="PTHR23092">
    <property type="entry name" value="POLY(A) RNA POLYMERASE"/>
    <property type="match status" value="1"/>
</dbReference>
<dbReference type="OrthoDB" id="273917at2759"/>
<dbReference type="GO" id="GO:0043634">
    <property type="term" value="P:polyadenylation-dependent ncRNA catabolic process"/>
    <property type="evidence" value="ECO:0007669"/>
    <property type="project" value="TreeGrafter"/>
</dbReference>
<dbReference type="GO" id="GO:1990817">
    <property type="term" value="F:poly(A) RNA polymerase activity"/>
    <property type="evidence" value="ECO:0007669"/>
    <property type="project" value="InterPro"/>
</dbReference>
<dbReference type="HOGENOM" id="CLU_019612_0_0_1"/>
<reference evidence="2 3" key="1">
    <citation type="submission" date="2015-01" db="EMBL/GenBank/DDBJ databases">
        <title>The Genome Sequence of Exophiala oligosperma CBS72588.</title>
        <authorList>
            <consortium name="The Broad Institute Genomics Platform"/>
            <person name="Cuomo C."/>
            <person name="de Hoog S."/>
            <person name="Gorbushina A."/>
            <person name="Stielow B."/>
            <person name="Teixiera M."/>
            <person name="Abouelleil A."/>
            <person name="Chapman S.B."/>
            <person name="Priest M."/>
            <person name="Young S.K."/>
            <person name="Wortman J."/>
            <person name="Nusbaum C."/>
            <person name="Birren B."/>
        </authorList>
    </citation>
    <scope>NUCLEOTIDE SEQUENCE [LARGE SCALE GENOMIC DNA]</scope>
    <source>
        <strain evidence="2 3">CBS 72588</strain>
    </source>
</reference>
<evidence type="ECO:0000313" key="2">
    <source>
        <dbReference type="EMBL" id="KIW43613.1"/>
    </source>
</evidence>
<dbReference type="AlphaFoldDB" id="A0A0D2DKW0"/>
<dbReference type="VEuPathDB" id="FungiDB:PV06_04699"/>
<dbReference type="InterPro" id="IPR045862">
    <property type="entry name" value="Trf4-like"/>
</dbReference>
<accession>A0A0D2DKW0</accession>